<dbReference type="InterPro" id="IPR019587">
    <property type="entry name" value="Polyketide_cyclase/dehydratase"/>
</dbReference>
<dbReference type="Gene3D" id="3.30.530.20">
    <property type="match status" value="1"/>
</dbReference>
<dbReference type="InterPro" id="IPR023393">
    <property type="entry name" value="START-like_dom_sf"/>
</dbReference>
<dbReference type="Pfam" id="PF10604">
    <property type="entry name" value="Polyketide_cyc2"/>
    <property type="match status" value="1"/>
</dbReference>
<dbReference type="AlphaFoldDB" id="A0A9D2UGK7"/>
<organism evidence="2 3">
    <name type="scientific">Candidatus Rothia avistercoris</name>
    <dbReference type="NCBI Taxonomy" id="2840479"/>
    <lineage>
        <taxon>Bacteria</taxon>
        <taxon>Bacillati</taxon>
        <taxon>Actinomycetota</taxon>
        <taxon>Actinomycetes</taxon>
        <taxon>Micrococcales</taxon>
        <taxon>Micrococcaceae</taxon>
        <taxon>Rothia</taxon>
    </lineage>
</organism>
<dbReference type="Gene3D" id="1.10.1780.10">
    <property type="entry name" value="Clp, N-terminal domain"/>
    <property type="match status" value="1"/>
</dbReference>
<sequence length="339" mass="36316">MSTASKWADYLAIMTAARTAAAARGAALIDTQDLFIALTLDAGTTGAALRNLGVTEEKAQQALASLESSLLATLGMQEVPVRQPLPHLAGFDFTDRAQKLLQQAITPQALALALLTEPTGVLTEALERCGVSPERVRETLNLGAEGASDLAAGVGQSGASSADGTRLGATRQIFIPAPAESIWNLIKDPTKLASWVPALDQVEPHPTDGEWLGSTTDIDQVKRFGRVQNEALTRSIRQIQLSHTPADYRVTYELGFPQQPRFNTQLIEVTLLPQDSGALAQVTSSWLRAPEANLPRSLRLLRRPLGAAMRPVTRWTTTLQASTLAEQLRAAATRSAPTS</sequence>
<protein>
    <submittedName>
        <fullName evidence="2">SRPBCC family protein</fullName>
    </submittedName>
</protein>
<dbReference type="SUPFAM" id="SSF81923">
    <property type="entry name" value="Double Clp-N motif"/>
    <property type="match status" value="1"/>
</dbReference>
<evidence type="ECO:0000313" key="3">
    <source>
        <dbReference type="Proteomes" id="UP000823908"/>
    </source>
</evidence>
<dbReference type="Proteomes" id="UP000823908">
    <property type="component" value="Unassembled WGS sequence"/>
</dbReference>
<reference evidence="2" key="1">
    <citation type="journal article" date="2021" name="PeerJ">
        <title>Extensive microbial diversity within the chicken gut microbiome revealed by metagenomics and culture.</title>
        <authorList>
            <person name="Gilroy R."/>
            <person name="Ravi A."/>
            <person name="Getino M."/>
            <person name="Pursley I."/>
            <person name="Horton D.L."/>
            <person name="Alikhan N.F."/>
            <person name="Baker D."/>
            <person name="Gharbi K."/>
            <person name="Hall N."/>
            <person name="Watson M."/>
            <person name="Adriaenssens E.M."/>
            <person name="Foster-Nyarko E."/>
            <person name="Jarju S."/>
            <person name="Secka A."/>
            <person name="Antonio M."/>
            <person name="Oren A."/>
            <person name="Chaudhuri R.R."/>
            <person name="La Ragione R."/>
            <person name="Hildebrand F."/>
            <person name="Pallen M.J."/>
        </authorList>
    </citation>
    <scope>NUCLEOTIDE SEQUENCE</scope>
    <source>
        <strain evidence="2">ChiHjej10B9-4811</strain>
    </source>
</reference>
<dbReference type="SUPFAM" id="SSF55961">
    <property type="entry name" value="Bet v1-like"/>
    <property type="match status" value="1"/>
</dbReference>
<dbReference type="InterPro" id="IPR004176">
    <property type="entry name" value="Clp_R_N"/>
</dbReference>
<proteinExistence type="predicted"/>
<dbReference type="EMBL" id="DWUS01000201">
    <property type="protein sequence ID" value="HJD51956.1"/>
    <property type="molecule type" value="Genomic_DNA"/>
</dbReference>
<evidence type="ECO:0000313" key="2">
    <source>
        <dbReference type="EMBL" id="HJD51956.1"/>
    </source>
</evidence>
<dbReference type="InterPro" id="IPR036628">
    <property type="entry name" value="Clp_N_dom_sf"/>
</dbReference>
<reference evidence="2" key="2">
    <citation type="submission" date="2021-04" db="EMBL/GenBank/DDBJ databases">
        <authorList>
            <person name="Gilroy R."/>
        </authorList>
    </citation>
    <scope>NUCLEOTIDE SEQUENCE</scope>
    <source>
        <strain evidence="2">ChiHjej10B9-4811</strain>
    </source>
</reference>
<dbReference type="Pfam" id="PF02861">
    <property type="entry name" value="Clp_N"/>
    <property type="match status" value="1"/>
</dbReference>
<comment type="caution">
    <text evidence="2">The sequence shown here is derived from an EMBL/GenBank/DDBJ whole genome shotgun (WGS) entry which is preliminary data.</text>
</comment>
<dbReference type="CDD" id="cd07812">
    <property type="entry name" value="SRPBCC"/>
    <property type="match status" value="1"/>
</dbReference>
<feature type="domain" description="Clp R" evidence="1">
    <location>
        <begin position="95"/>
        <end position="141"/>
    </location>
</feature>
<name>A0A9D2UGK7_9MICC</name>
<accession>A0A9D2UGK7</accession>
<gene>
    <name evidence="2" type="ORF">H9908_08850</name>
</gene>
<evidence type="ECO:0000259" key="1">
    <source>
        <dbReference type="Pfam" id="PF02861"/>
    </source>
</evidence>